<reference evidence="2" key="1">
    <citation type="submission" date="2016-10" db="EMBL/GenBank/DDBJ databases">
        <authorList>
            <person name="Varghese N."/>
            <person name="Submissions S."/>
        </authorList>
    </citation>
    <scope>NUCLEOTIDE SEQUENCE [LARGE SCALE GENOMIC DNA]</scope>
    <source>
        <strain evidence="2">CGMCC 1.7736</strain>
    </source>
</reference>
<dbReference type="Pfam" id="PF24335">
    <property type="entry name" value="DUF7503"/>
    <property type="match status" value="1"/>
</dbReference>
<protein>
    <submittedName>
        <fullName evidence="1">Uncharacterized protein</fullName>
    </submittedName>
</protein>
<gene>
    <name evidence="1" type="ORF">SAMN04487947_1659</name>
</gene>
<dbReference type="AlphaFoldDB" id="A0A1I6GUG5"/>
<sequence>MSENDTNAVAQYLADHPRMMGVLFTMLLLLSQAGSVAAGNNTGIYGP</sequence>
<evidence type="ECO:0000313" key="1">
    <source>
        <dbReference type="EMBL" id="SFR45741.1"/>
    </source>
</evidence>
<proteinExistence type="predicted"/>
<accession>A0A1I6GUG5</accession>
<dbReference type="Proteomes" id="UP000198531">
    <property type="component" value="Unassembled WGS sequence"/>
</dbReference>
<keyword evidence="2" id="KW-1185">Reference proteome</keyword>
<dbReference type="InterPro" id="IPR055926">
    <property type="entry name" value="DUF7503"/>
</dbReference>
<dbReference type="EMBL" id="FOYT01000001">
    <property type="protein sequence ID" value="SFR45741.1"/>
    <property type="molecule type" value="Genomic_DNA"/>
</dbReference>
<dbReference type="OrthoDB" id="210272at2157"/>
<dbReference type="RefSeq" id="WP_177232556.1">
    <property type="nucleotide sequence ID" value="NZ_FOYT01000001.1"/>
</dbReference>
<evidence type="ECO:0000313" key="2">
    <source>
        <dbReference type="Proteomes" id="UP000198531"/>
    </source>
</evidence>
<name>A0A1I6GUG5_9EURY</name>
<organism evidence="1 2">
    <name type="scientific">Halogeometricum rufum</name>
    <dbReference type="NCBI Taxonomy" id="553469"/>
    <lineage>
        <taxon>Archaea</taxon>
        <taxon>Methanobacteriati</taxon>
        <taxon>Methanobacteriota</taxon>
        <taxon>Stenosarchaea group</taxon>
        <taxon>Halobacteria</taxon>
        <taxon>Halobacteriales</taxon>
        <taxon>Haloferacaceae</taxon>
        <taxon>Halogeometricum</taxon>
    </lineage>
</organism>